<keyword evidence="3" id="KW-1185">Reference proteome</keyword>
<proteinExistence type="predicted"/>
<dbReference type="AlphaFoldDB" id="A0A4Y9LJD9"/>
<sequence length="91" mass="10022">MPSAPQWFFRNRETGAITVAQWPNLLLWIVIVAGVLLWIWPSAGKASIGLTIVLKGGLIIWGVDEIVRGVNPWRRCLGAAVVIYALTTLLL</sequence>
<organism evidence="2 3">
    <name type="scientific">Bradyrhizobium frederickii</name>
    <dbReference type="NCBI Taxonomy" id="2560054"/>
    <lineage>
        <taxon>Bacteria</taxon>
        <taxon>Pseudomonadati</taxon>
        <taxon>Pseudomonadota</taxon>
        <taxon>Alphaproteobacteria</taxon>
        <taxon>Hyphomicrobiales</taxon>
        <taxon>Nitrobacteraceae</taxon>
        <taxon>Bradyrhizobium</taxon>
    </lineage>
</organism>
<reference evidence="2 3" key="1">
    <citation type="submission" date="2019-03" db="EMBL/GenBank/DDBJ databases">
        <title>Bradyrhizobium strains diversity isolated from Chamaecrista fasciculata.</title>
        <authorList>
            <person name="Urquiaga M.C.O."/>
            <person name="Hungria M."/>
            <person name="Delamuta J.R.M."/>
        </authorList>
    </citation>
    <scope>NUCLEOTIDE SEQUENCE [LARGE SCALE GENOMIC DNA]</scope>
    <source>
        <strain evidence="2 3">CNPSo 3424</strain>
    </source>
</reference>
<dbReference type="Proteomes" id="UP000298225">
    <property type="component" value="Unassembled WGS sequence"/>
</dbReference>
<evidence type="ECO:0000313" key="2">
    <source>
        <dbReference type="EMBL" id="TFV42777.1"/>
    </source>
</evidence>
<comment type="caution">
    <text evidence="2">The sequence shown here is derived from an EMBL/GenBank/DDBJ whole genome shotgun (WGS) entry which is preliminary data.</text>
</comment>
<keyword evidence="1" id="KW-0812">Transmembrane</keyword>
<keyword evidence="1" id="KW-0472">Membrane</keyword>
<dbReference type="OrthoDB" id="3790005at2"/>
<evidence type="ECO:0000256" key="1">
    <source>
        <dbReference type="SAM" id="Phobius"/>
    </source>
</evidence>
<feature type="transmembrane region" description="Helical" evidence="1">
    <location>
        <begin position="21"/>
        <end position="40"/>
    </location>
</feature>
<name>A0A4Y9LJD9_9BRAD</name>
<evidence type="ECO:0008006" key="4">
    <source>
        <dbReference type="Google" id="ProtNLM"/>
    </source>
</evidence>
<accession>A0A4Y9LJD9</accession>
<dbReference type="EMBL" id="SPQU01000001">
    <property type="protein sequence ID" value="TFV42777.1"/>
    <property type="molecule type" value="Genomic_DNA"/>
</dbReference>
<dbReference type="RefSeq" id="WP_126256575.1">
    <property type="nucleotide sequence ID" value="NZ_SPQU01000001.1"/>
</dbReference>
<keyword evidence="1" id="KW-1133">Transmembrane helix</keyword>
<gene>
    <name evidence="2" type="ORF">E4K66_01980</name>
</gene>
<protein>
    <recommendedName>
        <fullName evidence="4">Glycine/betaine ABC transporter permease</fullName>
    </recommendedName>
</protein>
<evidence type="ECO:0000313" key="3">
    <source>
        <dbReference type="Proteomes" id="UP000298225"/>
    </source>
</evidence>